<proteinExistence type="predicted"/>
<dbReference type="PANTHER" id="PTHR46652:SF3">
    <property type="entry name" value="LEUCINE-RICH REPEAT-CONTAINING PROTEIN 9"/>
    <property type="match status" value="1"/>
</dbReference>
<keyword evidence="2" id="KW-0677">Repeat</keyword>
<dbReference type="InterPro" id="IPR001611">
    <property type="entry name" value="Leu-rich_rpt"/>
</dbReference>
<dbReference type="InterPro" id="IPR050836">
    <property type="entry name" value="SDS22/Internalin_LRR"/>
</dbReference>
<evidence type="ECO:0000256" key="1">
    <source>
        <dbReference type="ARBA" id="ARBA00022614"/>
    </source>
</evidence>
<sequence length="586" mass="67717">MINQLVIRLLCAKKYLSVSILYKNNVFNKSLMIKNDTCTLDLAFVSFMSDLINQQIESITVANCSNVLCNIQHNIISLTIINCKLQNISNLIASSLVYLDLGFNNLEDVTVLGNLINLKKLILRDNEIQKLDCLKLLVNIEHLDVQNNKLLFINFIKNLCSLSELFINGNCICDLNCVLEHPKCHSCITKLRDPTLDDVCNYFVCTKQQADSKFIDIQKLIKQRDAMPYYQYIIQMTKKYNNQIKKLTWIKILKQQVSSNQLDLIVDFVGDISNCEVDSSGKFWRIKCENKDCDIILAKMKLINPYIKTEINEFSILEIKDNNQIDNIYFVNQFNIEKVVIDKCENLTLYDVVDINILHVNNSKLKYIEGIQNWTRLLELNLQGNQLENISQLEHLINIRDLALHQNQIKNLAPLKGLVNLTDLQLDSNKIQNIDCLKGLTSLIELYLSQNMIQNIDILNELINLTALDVSSNQIQNIDSLAKLVNLKKLFLSQNLIQNIDSVQFLVNLNILDLSLNRIENVEPIQNLQNLIILWLPLNKIQNIYSLKWLVNLQQLDLRANYIRDLSPISNHSNFNNYYIRGQKVK</sequence>
<dbReference type="SUPFAM" id="SSF52058">
    <property type="entry name" value="L domain-like"/>
    <property type="match status" value="2"/>
</dbReference>
<comment type="caution">
    <text evidence="3">The sequence shown here is derived from an EMBL/GenBank/DDBJ whole genome shotgun (WGS) entry which is preliminary data.</text>
</comment>
<dbReference type="SMART" id="SM00369">
    <property type="entry name" value="LRR_TYP"/>
    <property type="match status" value="8"/>
</dbReference>
<dbReference type="PROSITE" id="PS51450">
    <property type="entry name" value="LRR"/>
    <property type="match status" value="11"/>
</dbReference>
<protein>
    <submittedName>
        <fullName evidence="3">Leucine-rich_repeat domain-containing protein</fullName>
    </submittedName>
</protein>
<dbReference type="Pfam" id="PF12799">
    <property type="entry name" value="LRR_4"/>
    <property type="match status" value="1"/>
</dbReference>
<dbReference type="InterPro" id="IPR025875">
    <property type="entry name" value="Leu-rich_rpt_4"/>
</dbReference>
<evidence type="ECO:0000313" key="4">
    <source>
        <dbReference type="Proteomes" id="UP001642409"/>
    </source>
</evidence>
<dbReference type="SMART" id="SM00365">
    <property type="entry name" value="LRR_SD22"/>
    <property type="match status" value="11"/>
</dbReference>
<organism evidence="3 4">
    <name type="scientific">Hexamita inflata</name>
    <dbReference type="NCBI Taxonomy" id="28002"/>
    <lineage>
        <taxon>Eukaryota</taxon>
        <taxon>Metamonada</taxon>
        <taxon>Diplomonadida</taxon>
        <taxon>Hexamitidae</taxon>
        <taxon>Hexamitinae</taxon>
        <taxon>Hexamita</taxon>
    </lineage>
</organism>
<keyword evidence="1" id="KW-0433">Leucine-rich repeat</keyword>
<dbReference type="PANTHER" id="PTHR46652">
    <property type="entry name" value="LEUCINE-RICH REPEAT AND IQ DOMAIN-CONTAINING PROTEIN 1-RELATED"/>
    <property type="match status" value="1"/>
</dbReference>
<dbReference type="Proteomes" id="UP001642409">
    <property type="component" value="Unassembled WGS sequence"/>
</dbReference>
<dbReference type="InterPro" id="IPR032675">
    <property type="entry name" value="LRR_dom_sf"/>
</dbReference>
<dbReference type="Gene3D" id="3.80.10.10">
    <property type="entry name" value="Ribonuclease Inhibitor"/>
    <property type="match status" value="2"/>
</dbReference>
<name>A0ABP1L329_9EUKA</name>
<dbReference type="InterPro" id="IPR003591">
    <property type="entry name" value="Leu-rich_rpt_typical-subtyp"/>
</dbReference>
<evidence type="ECO:0000256" key="2">
    <source>
        <dbReference type="ARBA" id="ARBA00022737"/>
    </source>
</evidence>
<evidence type="ECO:0000313" key="3">
    <source>
        <dbReference type="EMBL" id="CAL6074241.1"/>
    </source>
</evidence>
<accession>A0ABP1L329</accession>
<keyword evidence="4" id="KW-1185">Reference proteome</keyword>
<dbReference type="EMBL" id="CAXDID020000306">
    <property type="protein sequence ID" value="CAL6074241.1"/>
    <property type="molecule type" value="Genomic_DNA"/>
</dbReference>
<gene>
    <name evidence="3" type="ORF">HINF_LOCUS56563</name>
</gene>
<reference evidence="3 4" key="1">
    <citation type="submission" date="2024-07" db="EMBL/GenBank/DDBJ databases">
        <authorList>
            <person name="Akdeniz Z."/>
        </authorList>
    </citation>
    <scope>NUCLEOTIDE SEQUENCE [LARGE SCALE GENOMIC DNA]</scope>
</reference>